<dbReference type="Pfam" id="PF21895">
    <property type="entry name" value="MTHFR_C"/>
    <property type="match status" value="1"/>
</dbReference>
<accession>A0AAN6ZFQ4</accession>
<evidence type="ECO:0000313" key="11">
    <source>
        <dbReference type="EMBL" id="KAK4137480.1"/>
    </source>
</evidence>
<evidence type="ECO:0000256" key="3">
    <source>
        <dbReference type="ARBA" id="ARBA00006743"/>
    </source>
</evidence>
<dbReference type="GO" id="GO:0005829">
    <property type="term" value="C:cytosol"/>
    <property type="evidence" value="ECO:0007669"/>
    <property type="project" value="TreeGrafter"/>
</dbReference>
<dbReference type="Gene3D" id="3.20.20.220">
    <property type="match status" value="1"/>
</dbReference>
<dbReference type="InterPro" id="IPR004621">
    <property type="entry name" value="Fadh2_euk"/>
</dbReference>
<dbReference type="InterPro" id="IPR003171">
    <property type="entry name" value="Mehydrof_redctse-like"/>
</dbReference>
<dbReference type="AlphaFoldDB" id="A0AAN6ZFQ4"/>
<name>A0AAN6ZFQ4_9PEZI</name>
<evidence type="ECO:0000256" key="1">
    <source>
        <dbReference type="ARBA" id="ARBA00001974"/>
    </source>
</evidence>
<dbReference type="InterPro" id="IPR029041">
    <property type="entry name" value="FAD-linked_oxidoreductase-like"/>
</dbReference>
<organism evidence="11 12">
    <name type="scientific">Trichocladium antarcticum</name>
    <dbReference type="NCBI Taxonomy" id="1450529"/>
    <lineage>
        <taxon>Eukaryota</taxon>
        <taxon>Fungi</taxon>
        <taxon>Dikarya</taxon>
        <taxon>Ascomycota</taxon>
        <taxon>Pezizomycotina</taxon>
        <taxon>Sordariomycetes</taxon>
        <taxon>Sordariomycetidae</taxon>
        <taxon>Sordariales</taxon>
        <taxon>Chaetomiaceae</taxon>
        <taxon>Trichocladium</taxon>
    </lineage>
</organism>
<sequence>MGELTPSLQLPPEAVTTHAMDKITDKIAALPAGQDYFSLEFFPPKTPMGFSNLRGRLDRMARALRPLFVNVTWGAGGSTATKSMELAEICQRELGLTTCLHLTCTNMSRRVIDKALDDAKALGIRNILALRGDPPRRGEYRDVNDPTPDTEEEEFTWAVDLVRYIRKTHGDYFCIGVAAYPEGHADESHPLGQSLDRDLPYLVEKTQAGADFIMTQLFFDSEAYGRFEDTLREHPSGAFRDIPIIPGLMPIQSYQMIKRTTKLSHADIPEALMARLDAAKGDDEKVKEVGVDIISEIVEQVREIKSRTDKGRPRGFHFYTLNLEKAVSFIVERTGLIAPCTPDDDDEAATVVGQTPLPDIRLLRVNGSTPDQSSHGAVPRKGSIGSDPRDRVIVQGRSPSYPDWEATALEASVPAEPINSRANTLAISEGEGVLGREATWDDFPNGRWGDARSPAYGQIDGYGVSLHVTVAQARQLWGAPTTSADISAIFIRHLQGGLETIPWSEESFSAETGKIRDRLVGLNAQGWWTLASQPAVNGRGSGDPVFGWGPPNGFVFQKAFVEFFLPARDWRRLEARLRGPGTKDVVCFYATNARGDFVSSDMAAAGEGRAAEEEQEASTNAVTWGVFPGKEIVTPTIIEEVSFRAWSEEAFGIWGEWAKIYEKGSASERFLEGLRADSWLVNVIHHDFVESDALWELLLN</sequence>
<evidence type="ECO:0000259" key="10">
    <source>
        <dbReference type="Pfam" id="PF21895"/>
    </source>
</evidence>
<keyword evidence="6" id="KW-0521">NADP</keyword>
<dbReference type="GO" id="GO:0009086">
    <property type="term" value="P:methionine biosynthetic process"/>
    <property type="evidence" value="ECO:0007669"/>
    <property type="project" value="TreeGrafter"/>
</dbReference>
<comment type="pathway">
    <text evidence="2 8">One-carbon metabolism; tetrahydrofolate interconversion.</text>
</comment>
<evidence type="ECO:0000256" key="6">
    <source>
        <dbReference type="ARBA" id="ARBA00022857"/>
    </source>
</evidence>
<dbReference type="GO" id="GO:0035999">
    <property type="term" value="P:tetrahydrofolate interconversion"/>
    <property type="evidence" value="ECO:0007669"/>
    <property type="project" value="TreeGrafter"/>
</dbReference>
<keyword evidence="12" id="KW-1185">Reference proteome</keyword>
<keyword evidence="7" id="KW-0560">Oxidoreductase</keyword>
<evidence type="ECO:0000256" key="5">
    <source>
        <dbReference type="ARBA" id="ARBA00022827"/>
    </source>
</evidence>
<dbReference type="NCBIfam" id="TIGR00677">
    <property type="entry name" value="fadh2_euk"/>
    <property type="match status" value="1"/>
</dbReference>
<dbReference type="GO" id="GO:0004489">
    <property type="term" value="F:methylenetetrahydrofolate reductase [NAD(P)H] activity"/>
    <property type="evidence" value="ECO:0007669"/>
    <property type="project" value="InterPro"/>
</dbReference>
<dbReference type="FunFam" id="3.20.20.220:FF:000002">
    <property type="entry name" value="Methylenetetrahydrofolate reductase"/>
    <property type="match status" value="1"/>
</dbReference>
<evidence type="ECO:0000256" key="2">
    <source>
        <dbReference type="ARBA" id="ARBA00004777"/>
    </source>
</evidence>
<dbReference type="InterPro" id="IPR053806">
    <property type="entry name" value="MTHFR_C"/>
</dbReference>
<dbReference type="CDD" id="cd00537">
    <property type="entry name" value="MTHFR"/>
    <property type="match status" value="1"/>
</dbReference>
<dbReference type="PANTHER" id="PTHR45754:SF1">
    <property type="entry name" value="METHYLENETETRAHYDROFOLATE REDUCTASE 1"/>
    <property type="match status" value="1"/>
</dbReference>
<dbReference type="SUPFAM" id="SSF51730">
    <property type="entry name" value="FAD-linked oxidoreductase"/>
    <property type="match status" value="1"/>
</dbReference>
<dbReference type="GO" id="GO:0071949">
    <property type="term" value="F:FAD binding"/>
    <property type="evidence" value="ECO:0007669"/>
    <property type="project" value="TreeGrafter"/>
</dbReference>
<evidence type="ECO:0000256" key="9">
    <source>
        <dbReference type="SAM" id="MobiDB-lite"/>
    </source>
</evidence>
<reference evidence="11" key="1">
    <citation type="journal article" date="2023" name="Mol. Phylogenet. Evol.">
        <title>Genome-scale phylogeny and comparative genomics of the fungal order Sordariales.</title>
        <authorList>
            <person name="Hensen N."/>
            <person name="Bonometti L."/>
            <person name="Westerberg I."/>
            <person name="Brannstrom I.O."/>
            <person name="Guillou S."/>
            <person name="Cros-Aarteil S."/>
            <person name="Calhoun S."/>
            <person name="Haridas S."/>
            <person name="Kuo A."/>
            <person name="Mondo S."/>
            <person name="Pangilinan J."/>
            <person name="Riley R."/>
            <person name="LaButti K."/>
            <person name="Andreopoulos B."/>
            <person name="Lipzen A."/>
            <person name="Chen C."/>
            <person name="Yan M."/>
            <person name="Daum C."/>
            <person name="Ng V."/>
            <person name="Clum A."/>
            <person name="Steindorff A."/>
            <person name="Ohm R.A."/>
            <person name="Martin F."/>
            <person name="Silar P."/>
            <person name="Natvig D.O."/>
            <person name="Lalanne C."/>
            <person name="Gautier V."/>
            <person name="Ament-Velasquez S.L."/>
            <person name="Kruys A."/>
            <person name="Hutchinson M.I."/>
            <person name="Powell A.J."/>
            <person name="Barry K."/>
            <person name="Miller A.N."/>
            <person name="Grigoriev I.V."/>
            <person name="Debuchy R."/>
            <person name="Gladieux P."/>
            <person name="Hiltunen Thoren M."/>
            <person name="Johannesson H."/>
        </authorList>
    </citation>
    <scope>NUCLEOTIDE SEQUENCE</scope>
    <source>
        <strain evidence="11">CBS 123565</strain>
    </source>
</reference>
<comment type="similarity">
    <text evidence="3">Belongs to the methylenetetrahydrofolate reductase family.</text>
</comment>
<proteinExistence type="inferred from homology"/>
<evidence type="ECO:0000256" key="8">
    <source>
        <dbReference type="RuleBase" id="RU004254"/>
    </source>
</evidence>
<feature type="domain" description="MTHFR SAM-binding regulatory" evidence="10">
    <location>
        <begin position="434"/>
        <end position="698"/>
    </location>
</feature>
<comment type="cofactor">
    <cofactor evidence="1">
        <name>FAD</name>
        <dbReference type="ChEBI" id="CHEBI:57692"/>
    </cofactor>
</comment>
<dbReference type="Pfam" id="PF02219">
    <property type="entry name" value="MTHFR"/>
    <property type="match status" value="1"/>
</dbReference>
<feature type="region of interest" description="Disordered" evidence="9">
    <location>
        <begin position="367"/>
        <end position="390"/>
    </location>
</feature>
<keyword evidence="5" id="KW-0274">FAD</keyword>
<keyword evidence="4" id="KW-0285">Flavoprotein</keyword>
<evidence type="ECO:0000256" key="7">
    <source>
        <dbReference type="ARBA" id="ARBA00023002"/>
    </source>
</evidence>
<evidence type="ECO:0000256" key="4">
    <source>
        <dbReference type="ARBA" id="ARBA00022630"/>
    </source>
</evidence>
<evidence type="ECO:0000313" key="12">
    <source>
        <dbReference type="Proteomes" id="UP001304895"/>
    </source>
</evidence>
<protein>
    <submittedName>
        <fullName evidence="11">MTHFR-domain-containing protein</fullName>
    </submittedName>
</protein>
<dbReference type="PANTHER" id="PTHR45754">
    <property type="entry name" value="METHYLENETETRAHYDROFOLATE REDUCTASE"/>
    <property type="match status" value="1"/>
</dbReference>
<comment type="caution">
    <text evidence="11">The sequence shown here is derived from an EMBL/GenBank/DDBJ whole genome shotgun (WGS) entry which is preliminary data.</text>
</comment>
<dbReference type="EMBL" id="MU853402">
    <property type="protein sequence ID" value="KAK4137480.1"/>
    <property type="molecule type" value="Genomic_DNA"/>
</dbReference>
<gene>
    <name evidence="11" type="ORF">BT67DRAFT_111397</name>
</gene>
<reference evidence="11" key="2">
    <citation type="submission" date="2023-05" db="EMBL/GenBank/DDBJ databases">
        <authorList>
            <consortium name="Lawrence Berkeley National Laboratory"/>
            <person name="Steindorff A."/>
            <person name="Hensen N."/>
            <person name="Bonometti L."/>
            <person name="Westerberg I."/>
            <person name="Brannstrom I.O."/>
            <person name="Guillou S."/>
            <person name="Cros-Aarteil S."/>
            <person name="Calhoun S."/>
            <person name="Haridas S."/>
            <person name="Kuo A."/>
            <person name="Mondo S."/>
            <person name="Pangilinan J."/>
            <person name="Riley R."/>
            <person name="Labutti K."/>
            <person name="Andreopoulos B."/>
            <person name="Lipzen A."/>
            <person name="Chen C."/>
            <person name="Yanf M."/>
            <person name="Daum C."/>
            <person name="Ng V."/>
            <person name="Clum A."/>
            <person name="Ohm R."/>
            <person name="Martin F."/>
            <person name="Silar P."/>
            <person name="Natvig D."/>
            <person name="Lalanne C."/>
            <person name="Gautier V."/>
            <person name="Ament-Velasquez S.L."/>
            <person name="Kruys A."/>
            <person name="Hutchinson M.I."/>
            <person name="Powell A.J."/>
            <person name="Barry K."/>
            <person name="Miller A.N."/>
            <person name="Grigoriev I.V."/>
            <person name="Debuchy R."/>
            <person name="Gladieux P."/>
            <person name="Thoren M.H."/>
            <person name="Johannesson H."/>
        </authorList>
    </citation>
    <scope>NUCLEOTIDE SEQUENCE</scope>
    <source>
        <strain evidence="11">CBS 123565</strain>
    </source>
</reference>
<dbReference type="Proteomes" id="UP001304895">
    <property type="component" value="Unassembled WGS sequence"/>
</dbReference>